<name>A0ACB6R0S5_9PLEO</name>
<protein>
    <submittedName>
        <fullName evidence="1">Uncharacterized protein</fullName>
    </submittedName>
</protein>
<gene>
    <name evidence="1" type="ORF">BDR25DRAFT_353797</name>
</gene>
<comment type="caution">
    <text evidence="1">The sequence shown here is derived from an EMBL/GenBank/DDBJ whole genome shotgun (WGS) entry which is preliminary data.</text>
</comment>
<reference evidence="1" key="1">
    <citation type="journal article" date="2020" name="Stud. Mycol.">
        <title>101 Dothideomycetes genomes: a test case for predicting lifestyles and emergence of pathogens.</title>
        <authorList>
            <person name="Haridas S."/>
            <person name="Albert R."/>
            <person name="Binder M."/>
            <person name="Bloem J."/>
            <person name="Labutti K."/>
            <person name="Salamov A."/>
            <person name="Andreopoulos B."/>
            <person name="Baker S."/>
            <person name="Barry K."/>
            <person name="Bills G."/>
            <person name="Bluhm B."/>
            <person name="Cannon C."/>
            <person name="Castanera R."/>
            <person name="Culley D."/>
            <person name="Daum C."/>
            <person name="Ezra D."/>
            <person name="Gonzalez J."/>
            <person name="Henrissat B."/>
            <person name="Kuo A."/>
            <person name="Liang C."/>
            <person name="Lipzen A."/>
            <person name="Lutzoni F."/>
            <person name="Magnuson J."/>
            <person name="Mondo S."/>
            <person name="Nolan M."/>
            <person name="Ohm R."/>
            <person name="Pangilinan J."/>
            <person name="Park H.-J."/>
            <person name="Ramirez L."/>
            <person name="Alfaro M."/>
            <person name="Sun H."/>
            <person name="Tritt A."/>
            <person name="Yoshinaga Y."/>
            <person name="Zwiers L.-H."/>
            <person name="Turgeon B."/>
            <person name="Goodwin S."/>
            <person name="Spatafora J."/>
            <person name="Crous P."/>
            <person name="Grigoriev I."/>
        </authorList>
    </citation>
    <scope>NUCLEOTIDE SEQUENCE</scope>
    <source>
        <strain evidence="1">ATCC 200398</strain>
    </source>
</reference>
<accession>A0ACB6R0S5</accession>
<sequence length="236" mass="25448">MDKAKAVISDFTSKSGHHDTTIYEAFKSKGGALGGREERYDGFEGEPKNIGGALLGLKSTSKRDSHQTEARGVPSNTRHGDLDLLDGKHSHHTANANTGGGFGMGGRDVGGYTNPALQQNILTNNDSPAGSNLGQPGTAMSKPPMVSRLNPLKDGDGDRKKVLWIDRNMNATDGKYIHRFASSLQIHTTSHAHFVIPFNRKRNLSLESQSLTPENSHLRVFALVISRSTTPPQGLP</sequence>
<proteinExistence type="predicted"/>
<organism evidence="1 2">
    <name type="scientific">Lindgomyces ingoldianus</name>
    <dbReference type="NCBI Taxonomy" id="673940"/>
    <lineage>
        <taxon>Eukaryota</taxon>
        <taxon>Fungi</taxon>
        <taxon>Dikarya</taxon>
        <taxon>Ascomycota</taxon>
        <taxon>Pezizomycotina</taxon>
        <taxon>Dothideomycetes</taxon>
        <taxon>Pleosporomycetidae</taxon>
        <taxon>Pleosporales</taxon>
        <taxon>Lindgomycetaceae</taxon>
        <taxon>Lindgomyces</taxon>
    </lineage>
</organism>
<dbReference type="Proteomes" id="UP000799755">
    <property type="component" value="Unassembled WGS sequence"/>
</dbReference>
<dbReference type="EMBL" id="MU003503">
    <property type="protein sequence ID" value="KAF2472056.1"/>
    <property type="molecule type" value="Genomic_DNA"/>
</dbReference>
<evidence type="ECO:0000313" key="1">
    <source>
        <dbReference type="EMBL" id="KAF2472056.1"/>
    </source>
</evidence>
<keyword evidence="2" id="KW-1185">Reference proteome</keyword>
<evidence type="ECO:0000313" key="2">
    <source>
        <dbReference type="Proteomes" id="UP000799755"/>
    </source>
</evidence>